<dbReference type="InterPro" id="IPR009057">
    <property type="entry name" value="Homeodomain-like_sf"/>
</dbReference>
<dbReference type="NCBIfam" id="TIGR01557">
    <property type="entry name" value="myb_SHAQKYF"/>
    <property type="match status" value="1"/>
</dbReference>
<evidence type="ECO:0000256" key="3">
    <source>
        <dbReference type="ARBA" id="ARBA00023242"/>
    </source>
</evidence>
<feature type="compositionally biased region" description="Polar residues" evidence="4">
    <location>
        <begin position="144"/>
        <end position="153"/>
    </location>
</feature>
<dbReference type="SUPFAM" id="SSF46689">
    <property type="entry name" value="Homeodomain-like"/>
    <property type="match status" value="1"/>
</dbReference>
<keyword evidence="7" id="KW-1185">Reference proteome</keyword>
<feature type="compositionally biased region" description="Polar residues" evidence="4">
    <location>
        <begin position="472"/>
        <end position="482"/>
    </location>
</feature>
<dbReference type="PANTHER" id="PTHR31442">
    <property type="entry name" value="HOMEODOMAIN-LIKE SUPERFAMILY PROTEIN-RELATED"/>
    <property type="match status" value="1"/>
</dbReference>
<feature type="region of interest" description="Disordered" evidence="4">
    <location>
        <begin position="30"/>
        <end position="51"/>
    </location>
</feature>
<feature type="region of interest" description="Disordered" evidence="4">
    <location>
        <begin position="116"/>
        <end position="160"/>
    </location>
</feature>
<dbReference type="InterPro" id="IPR044841">
    <property type="entry name" value="LUX/BOA-like"/>
</dbReference>
<dbReference type="Proteomes" id="UP000530660">
    <property type="component" value="Unassembled WGS sequence"/>
</dbReference>
<dbReference type="FunFam" id="1.10.10.60:FF:000007">
    <property type="entry name" value="Two-component response regulator"/>
    <property type="match status" value="1"/>
</dbReference>
<dbReference type="OrthoDB" id="60033at2759"/>
<dbReference type="GO" id="GO:0003677">
    <property type="term" value="F:DNA binding"/>
    <property type="evidence" value="ECO:0007669"/>
    <property type="project" value="InterPro"/>
</dbReference>
<feature type="domain" description="HTH myb-type" evidence="5">
    <location>
        <begin position="263"/>
        <end position="322"/>
    </location>
</feature>
<name>A0A7J7IBQ0_9RHOD</name>
<comment type="caution">
    <text evidence="6">The sequence shown here is derived from an EMBL/GenBank/DDBJ whole genome shotgun (WGS) entry which is preliminary data.</text>
</comment>
<keyword evidence="3" id="KW-0539">Nucleus</keyword>
<dbReference type="Gene3D" id="1.10.10.60">
    <property type="entry name" value="Homeodomain-like"/>
    <property type="match status" value="1"/>
</dbReference>
<dbReference type="Pfam" id="PF00249">
    <property type="entry name" value="Myb_DNA-binding"/>
    <property type="match status" value="1"/>
</dbReference>
<sequence length="549" mass="61196">MSWLYDTQYLQISNDPYNSDFRGNMARRSSLSTGDEYSQFSTGDSPMEPEVDTTKWATNRSTKSLPFAEIHASGVHQLLLGEHIGSSKAHVVEPQGNEECSFPSKVWSRGAEAFCPFEDADEPPESHAPPKRRRRRRDQVGNDPESNGFSSLETKYDNAGRSDFTGSVEWRYIEALKRKLGLPKARLEQHPLLGHFQMQPVEAFHRESDNVNVSRDYIEGTGDDGAHLHDNASPLESFPSDNLPEPEKLKGNGTSAQGVLPAMMRKRRLVWTPQLHERFVKAVNEIGVEQAMPKILVNLMNVEGLTPEHVKSHLQKYRRNLRRAQNEQADSKTDADSKLVDIKGQENITTGRETEAVAFPSKSPFGIEQAKNVVLAKPFEHIQAEPSENSLSVVKEEGIARGSDSALENHGATCLASVADTGACAQADADAAQILGVCDGTSSREPNDKNTSTKSSIRSGVHHSSDRKEPRTSTGNSRTESITGLIQRLMKMQDRMLRLLHEQIDVFRKMRSHLPEDKDLLEDRCSKLERAYLDLQSELGSEAAKLRES</sequence>
<keyword evidence="1" id="KW-0805">Transcription regulation</keyword>
<dbReference type="GO" id="GO:0003700">
    <property type="term" value="F:DNA-binding transcription factor activity"/>
    <property type="evidence" value="ECO:0007669"/>
    <property type="project" value="InterPro"/>
</dbReference>
<evidence type="ECO:0000313" key="6">
    <source>
        <dbReference type="EMBL" id="KAF6000516.1"/>
    </source>
</evidence>
<feature type="region of interest" description="Disordered" evidence="4">
    <location>
        <begin position="221"/>
        <end position="246"/>
    </location>
</feature>
<dbReference type="AlphaFoldDB" id="A0A7J7IBQ0"/>
<dbReference type="InterPro" id="IPR017930">
    <property type="entry name" value="Myb_dom"/>
</dbReference>
<dbReference type="EMBL" id="VWRR01000019">
    <property type="protein sequence ID" value="KAF6000516.1"/>
    <property type="molecule type" value="Genomic_DNA"/>
</dbReference>
<accession>A0A7J7IBQ0</accession>
<evidence type="ECO:0000256" key="1">
    <source>
        <dbReference type="ARBA" id="ARBA00023015"/>
    </source>
</evidence>
<dbReference type="PANTHER" id="PTHR31442:SF29">
    <property type="entry name" value="HOMEODOMAIN-LIKE SUPERFAMILY PROTEIN"/>
    <property type="match status" value="1"/>
</dbReference>
<keyword evidence="2" id="KW-0804">Transcription</keyword>
<dbReference type="InterPro" id="IPR006447">
    <property type="entry name" value="Myb_dom_plants"/>
</dbReference>
<protein>
    <recommendedName>
        <fullName evidence="5">HTH myb-type domain-containing protein</fullName>
    </recommendedName>
</protein>
<feature type="compositionally biased region" description="Polar residues" evidence="4">
    <location>
        <begin position="30"/>
        <end position="44"/>
    </location>
</feature>
<evidence type="ECO:0000259" key="5">
    <source>
        <dbReference type="PROSITE" id="PS51294"/>
    </source>
</evidence>
<dbReference type="InterPro" id="IPR001005">
    <property type="entry name" value="SANT/Myb"/>
</dbReference>
<reference evidence="6 7" key="1">
    <citation type="journal article" date="2020" name="J. Phycol.">
        <title>Comparative genome analysis reveals Cyanidiococcus gen. nov., a new extremophilic red algal genus sister to Cyanidioschyzon (Cyanidioschyzonaceae, Rhodophyta).</title>
        <authorList>
            <person name="Liu S.-L."/>
            <person name="Chiang Y.-R."/>
            <person name="Yoon H.S."/>
            <person name="Fu H.-Y."/>
        </authorList>
    </citation>
    <scope>NUCLEOTIDE SEQUENCE [LARGE SCALE GENOMIC DNA]</scope>
    <source>
        <strain evidence="6 7">THAL066</strain>
    </source>
</reference>
<organism evidence="6 7">
    <name type="scientific">Cyanidiococcus yangmingshanensis</name>
    <dbReference type="NCBI Taxonomy" id="2690220"/>
    <lineage>
        <taxon>Eukaryota</taxon>
        <taxon>Rhodophyta</taxon>
        <taxon>Bangiophyceae</taxon>
        <taxon>Cyanidiales</taxon>
        <taxon>Cyanidiaceae</taxon>
        <taxon>Cyanidiococcus</taxon>
    </lineage>
</organism>
<evidence type="ECO:0000256" key="4">
    <source>
        <dbReference type="SAM" id="MobiDB-lite"/>
    </source>
</evidence>
<dbReference type="PROSITE" id="PS51294">
    <property type="entry name" value="HTH_MYB"/>
    <property type="match status" value="1"/>
</dbReference>
<feature type="region of interest" description="Disordered" evidence="4">
    <location>
        <begin position="438"/>
        <end position="482"/>
    </location>
</feature>
<proteinExistence type="predicted"/>
<evidence type="ECO:0000256" key="2">
    <source>
        <dbReference type="ARBA" id="ARBA00023163"/>
    </source>
</evidence>
<feature type="compositionally biased region" description="Polar residues" evidence="4">
    <location>
        <begin position="440"/>
        <end position="458"/>
    </location>
</feature>
<gene>
    <name evidence="6" type="ORF">F1559_000912</name>
</gene>
<evidence type="ECO:0000313" key="7">
    <source>
        <dbReference type="Proteomes" id="UP000530660"/>
    </source>
</evidence>